<sequence length="205" mass="22947">MPPDGLCDFLGYEELLVQDSGRRSQYDQRRLGAFKRHAGVAQETRQSGRCILRPGRPEIGHAFPGRTGRQLNPKRESRCSASRALWTAFFKTPAPSHSRREWRFHLLQQQRRPAHGGLHAEAATGKRVALRRCSDILPAGPAQQSSQSENGGPTGAQGPCLHIPEVTSKRDAFPLWSRQRDDGRKLVHQEQETAHPSSAPPPWKK</sequence>
<proteinExistence type="predicted"/>
<feature type="compositionally biased region" description="Polar residues" evidence="1">
    <location>
        <begin position="142"/>
        <end position="151"/>
    </location>
</feature>
<keyword evidence="3" id="KW-1185">Reference proteome</keyword>
<protein>
    <submittedName>
        <fullName evidence="2">Uncharacterized protein</fullName>
    </submittedName>
</protein>
<accession>A0AAQ4D210</accession>
<gene>
    <name evidence="2" type="ORF">V5799_000793</name>
</gene>
<reference evidence="2 3" key="1">
    <citation type="journal article" date="2023" name="Arcadia Sci">
        <title>De novo assembly of a long-read Amblyomma americanum tick genome.</title>
        <authorList>
            <person name="Chou S."/>
            <person name="Poskanzer K.E."/>
            <person name="Rollins M."/>
            <person name="Thuy-Boun P.S."/>
        </authorList>
    </citation>
    <scope>NUCLEOTIDE SEQUENCE [LARGE SCALE GENOMIC DNA]</scope>
    <source>
        <strain evidence="2">F_SG_1</strain>
        <tissue evidence="2">Salivary glands</tissue>
    </source>
</reference>
<feature type="compositionally biased region" description="Basic and acidic residues" evidence="1">
    <location>
        <begin position="167"/>
        <end position="193"/>
    </location>
</feature>
<comment type="caution">
    <text evidence="2">The sequence shown here is derived from an EMBL/GenBank/DDBJ whole genome shotgun (WGS) entry which is preliminary data.</text>
</comment>
<dbReference type="AlphaFoldDB" id="A0AAQ4D210"/>
<organism evidence="2 3">
    <name type="scientific">Amblyomma americanum</name>
    <name type="common">Lone star tick</name>
    <dbReference type="NCBI Taxonomy" id="6943"/>
    <lineage>
        <taxon>Eukaryota</taxon>
        <taxon>Metazoa</taxon>
        <taxon>Ecdysozoa</taxon>
        <taxon>Arthropoda</taxon>
        <taxon>Chelicerata</taxon>
        <taxon>Arachnida</taxon>
        <taxon>Acari</taxon>
        <taxon>Parasitiformes</taxon>
        <taxon>Ixodida</taxon>
        <taxon>Ixodoidea</taxon>
        <taxon>Ixodidae</taxon>
        <taxon>Amblyomminae</taxon>
        <taxon>Amblyomma</taxon>
    </lineage>
</organism>
<evidence type="ECO:0000313" key="3">
    <source>
        <dbReference type="Proteomes" id="UP001321473"/>
    </source>
</evidence>
<feature type="region of interest" description="Disordered" evidence="1">
    <location>
        <begin position="138"/>
        <end position="205"/>
    </location>
</feature>
<name>A0AAQ4D210_AMBAM</name>
<evidence type="ECO:0000256" key="1">
    <source>
        <dbReference type="SAM" id="MobiDB-lite"/>
    </source>
</evidence>
<evidence type="ECO:0000313" key="2">
    <source>
        <dbReference type="EMBL" id="KAK8756500.1"/>
    </source>
</evidence>
<dbReference type="Proteomes" id="UP001321473">
    <property type="component" value="Unassembled WGS sequence"/>
</dbReference>
<dbReference type="EMBL" id="JARKHS020036190">
    <property type="protein sequence ID" value="KAK8756500.1"/>
    <property type="molecule type" value="Genomic_DNA"/>
</dbReference>